<dbReference type="Proteomes" id="UP000579945">
    <property type="component" value="Unassembled WGS sequence"/>
</dbReference>
<comment type="caution">
    <text evidence="2">The sequence shown here is derived from an EMBL/GenBank/DDBJ whole genome shotgun (WGS) entry which is preliminary data.</text>
</comment>
<dbReference type="GO" id="GO:0051082">
    <property type="term" value="F:unfolded protein binding"/>
    <property type="evidence" value="ECO:0007669"/>
    <property type="project" value="InterPro"/>
</dbReference>
<organism evidence="2 3">
    <name type="scientific">Nonomuraea dietziae</name>
    <dbReference type="NCBI Taxonomy" id="65515"/>
    <lineage>
        <taxon>Bacteria</taxon>
        <taxon>Bacillati</taxon>
        <taxon>Actinomycetota</taxon>
        <taxon>Actinomycetes</taxon>
        <taxon>Streptosporangiales</taxon>
        <taxon>Streptosporangiaceae</taxon>
        <taxon>Nonomuraea</taxon>
    </lineage>
</organism>
<dbReference type="PANTHER" id="PTHR43680:SF2">
    <property type="entry name" value="NITRATE REDUCTASE MOLYBDENUM COFACTOR ASSEMBLY CHAPERONE NARJ"/>
    <property type="match status" value="1"/>
</dbReference>
<dbReference type="GO" id="GO:0042128">
    <property type="term" value="P:nitrate assimilation"/>
    <property type="evidence" value="ECO:0007669"/>
    <property type="project" value="UniProtKB-KW"/>
</dbReference>
<keyword evidence="1" id="KW-0534">Nitrate assimilation</keyword>
<sequence length="184" mass="20402">MNHPVVRQAAAHLLAYPDDRFWARLPLVREAAQPHFPAFLDRVARMGHGELAAHYVEVFDLKRRCCLYLTYYADGDTRRRGESLARLKARYRAAGWELCDDELPDFLPVVLEFAALDCSGEQVLKEHRAGLELLRAALAEEGSPYESVVSRVCATLPPASAGDLRAAERLAAAGPPAESVGVYR</sequence>
<dbReference type="GO" id="GO:0051131">
    <property type="term" value="P:chaperone-mediated protein complex assembly"/>
    <property type="evidence" value="ECO:0007669"/>
    <property type="project" value="InterPro"/>
</dbReference>
<dbReference type="Pfam" id="PF02613">
    <property type="entry name" value="Nitrate_red_del"/>
    <property type="match status" value="1"/>
</dbReference>
<dbReference type="RefSeq" id="WP_183654805.1">
    <property type="nucleotide sequence ID" value="NZ_BAAAXX010000091.1"/>
</dbReference>
<protein>
    <submittedName>
        <fullName evidence="2">Nitrate reductase delta subunit</fullName>
    </submittedName>
</protein>
<dbReference type="GO" id="GO:0016530">
    <property type="term" value="F:metallochaperone activity"/>
    <property type="evidence" value="ECO:0007669"/>
    <property type="project" value="TreeGrafter"/>
</dbReference>
<keyword evidence="3" id="KW-1185">Reference proteome</keyword>
<dbReference type="PANTHER" id="PTHR43680">
    <property type="entry name" value="NITRATE REDUCTASE MOLYBDENUM COFACTOR ASSEMBLY CHAPERONE"/>
    <property type="match status" value="1"/>
</dbReference>
<accession>A0A7W5YAD3</accession>
<dbReference type="InterPro" id="IPR036411">
    <property type="entry name" value="TorD-like_sf"/>
</dbReference>
<evidence type="ECO:0000313" key="2">
    <source>
        <dbReference type="EMBL" id="MBB3730296.1"/>
    </source>
</evidence>
<dbReference type="SUPFAM" id="SSF89155">
    <property type="entry name" value="TorD-like"/>
    <property type="match status" value="1"/>
</dbReference>
<dbReference type="InterPro" id="IPR020945">
    <property type="entry name" value="DMSO/NO3_reduct_chaperone"/>
</dbReference>
<dbReference type="EMBL" id="JACIBV010000001">
    <property type="protein sequence ID" value="MBB3730296.1"/>
    <property type="molecule type" value="Genomic_DNA"/>
</dbReference>
<proteinExistence type="predicted"/>
<dbReference type="InterPro" id="IPR003765">
    <property type="entry name" value="NO3_reductase_chaperone_NarJ"/>
</dbReference>
<name>A0A7W5YAD3_9ACTN</name>
<evidence type="ECO:0000313" key="3">
    <source>
        <dbReference type="Proteomes" id="UP000579945"/>
    </source>
</evidence>
<reference evidence="2 3" key="1">
    <citation type="submission" date="2020-08" db="EMBL/GenBank/DDBJ databases">
        <title>Sequencing the genomes of 1000 actinobacteria strains.</title>
        <authorList>
            <person name="Klenk H.-P."/>
        </authorList>
    </citation>
    <scope>NUCLEOTIDE SEQUENCE [LARGE SCALE GENOMIC DNA]</scope>
    <source>
        <strain evidence="2 3">DSM 44320</strain>
    </source>
</reference>
<dbReference type="GeneID" id="95392451"/>
<evidence type="ECO:0000256" key="1">
    <source>
        <dbReference type="ARBA" id="ARBA00023063"/>
    </source>
</evidence>
<dbReference type="NCBIfam" id="TIGR00684">
    <property type="entry name" value="narJ"/>
    <property type="match status" value="1"/>
</dbReference>
<dbReference type="Gene3D" id="1.10.3480.10">
    <property type="entry name" value="TorD-like"/>
    <property type="match status" value="1"/>
</dbReference>
<dbReference type="AlphaFoldDB" id="A0A7W5YAD3"/>
<gene>
    <name evidence="2" type="ORF">FHR33_006156</name>
</gene>